<accession>A0A0C3H4P1</accession>
<dbReference type="OrthoDB" id="3593223at2759"/>
<feature type="transmembrane region" description="Helical" evidence="6">
    <location>
        <begin position="179"/>
        <end position="202"/>
    </location>
</feature>
<reference evidence="8 9" key="1">
    <citation type="submission" date="2014-04" db="EMBL/GenBank/DDBJ databases">
        <authorList>
            <consortium name="DOE Joint Genome Institute"/>
            <person name="Kuo A."/>
            <person name="Martino E."/>
            <person name="Perotto S."/>
            <person name="Kohler A."/>
            <person name="Nagy L.G."/>
            <person name="Floudas D."/>
            <person name="Copeland A."/>
            <person name="Barry K.W."/>
            <person name="Cichocki N."/>
            <person name="Veneault-Fourrey C."/>
            <person name="LaButti K."/>
            <person name="Lindquist E.A."/>
            <person name="Lipzen A."/>
            <person name="Lundell T."/>
            <person name="Morin E."/>
            <person name="Murat C."/>
            <person name="Sun H."/>
            <person name="Tunlid A."/>
            <person name="Henrissat B."/>
            <person name="Grigoriev I.V."/>
            <person name="Hibbett D.S."/>
            <person name="Martin F."/>
            <person name="Nordberg H.P."/>
            <person name="Cantor M.N."/>
            <person name="Hua S.X."/>
        </authorList>
    </citation>
    <scope>NUCLEOTIDE SEQUENCE [LARGE SCALE GENOMIC DNA]</scope>
    <source>
        <strain evidence="8 9">Zn</strain>
    </source>
</reference>
<dbReference type="PANTHER" id="PTHR33048">
    <property type="entry name" value="PTH11-LIKE INTEGRAL MEMBRANE PROTEIN (AFU_ORTHOLOGUE AFUA_5G11245)"/>
    <property type="match status" value="1"/>
</dbReference>
<evidence type="ECO:0000256" key="2">
    <source>
        <dbReference type="ARBA" id="ARBA00022692"/>
    </source>
</evidence>
<feature type="non-terminal residue" evidence="8">
    <location>
        <position position="275"/>
    </location>
</feature>
<dbReference type="GO" id="GO:0016020">
    <property type="term" value="C:membrane"/>
    <property type="evidence" value="ECO:0007669"/>
    <property type="project" value="UniProtKB-SubCell"/>
</dbReference>
<evidence type="ECO:0000313" key="9">
    <source>
        <dbReference type="Proteomes" id="UP000054321"/>
    </source>
</evidence>
<feature type="transmembrane region" description="Helical" evidence="6">
    <location>
        <begin position="52"/>
        <end position="76"/>
    </location>
</feature>
<dbReference type="HOGENOM" id="CLU_046870_0_1_1"/>
<evidence type="ECO:0000256" key="3">
    <source>
        <dbReference type="ARBA" id="ARBA00022989"/>
    </source>
</evidence>
<dbReference type="InterPro" id="IPR052337">
    <property type="entry name" value="SAT4-like"/>
</dbReference>
<feature type="transmembrane region" description="Helical" evidence="6">
    <location>
        <begin position="130"/>
        <end position="148"/>
    </location>
</feature>
<feature type="transmembrane region" description="Helical" evidence="6">
    <location>
        <begin position="96"/>
        <end position="118"/>
    </location>
</feature>
<evidence type="ECO:0000256" key="5">
    <source>
        <dbReference type="ARBA" id="ARBA00038359"/>
    </source>
</evidence>
<feature type="transmembrane region" description="Helical" evidence="6">
    <location>
        <begin position="214"/>
        <end position="234"/>
    </location>
</feature>
<organism evidence="8 9">
    <name type="scientific">Oidiodendron maius (strain Zn)</name>
    <dbReference type="NCBI Taxonomy" id="913774"/>
    <lineage>
        <taxon>Eukaryota</taxon>
        <taxon>Fungi</taxon>
        <taxon>Dikarya</taxon>
        <taxon>Ascomycota</taxon>
        <taxon>Pezizomycotina</taxon>
        <taxon>Leotiomycetes</taxon>
        <taxon>Leotiomycetes incertae sedis</taxon>
        <taxon>Myxotrichaceae</taxon>
        <taxon>Oidiodendron</taxon>
    </lineage>
</organism>
<reference evidence="9" key="2">
    <citation type="submission" date="2015-01" db="EMBL/GenBank/DDBJ databases">
        <title>Evolutionary Origins and Diversification of the Mycorrhizal Mutualists.</title>
        <authorList>
            <consortium name="DOE Joint Genome Institute"/>
            <consortium name="Mycorrhizal Genomics Consortium"/>
            <person name="Kohler A."/>
            <person name="Kuo A."/>
            <person name="Nagy L.G."/>
            <person name="Floudas D."/>
            <person name="Copeland A."/>
            <person name="Barry K.W."/>
            <person name="Cichocki N."/>
            <person name="Veneault-Fourrey C."/>
            <person name="LaButti K."/>
            <person name="Lindquist E.A."/>
            <person name="Lipzen A."/>
            <person name="Lundell T."/>
            <person name="Morin E."/>
            <person name="Murat C."/>
            <person name="Riley R."/>
            <person name="Ohm R."/>
            <person name="Sun H."/>
            <person name="Tunlid A."/>
            <person name="Henrissat B."/>
            <person name="Grigoriev I.V."/>
            <person name="Hibbett D.S."/>
            <person name="Martin F."/>
        </authorList>
    </citation>
    <scope>NUCLEOTIDE SEQUENCE [LARGE SCALE GENOMIC DNA]</scope>
    <source>
        <strain evidence="9">Zn</strain>
    </source>
</reference>
<proteinExistence type="inferred from homology"/>
<dbReference type="STRING" id="913774.A0A0C3H4P1"/>
<evidence type="ECO:0000256" key="6">
    <source>
        <dbReference type="SAM" id="Phobius"/>
    </source>
</evidence>
<name>A0A0C3H4P1_OIDMZ</name>
<feature type="transmembrane region" description="Helical" evidence="6">
    <location>
        <begin position="12"/>
        <end position="31"/>
    </location>
</feature>
<comment type="subcellular location">
    <subcellularLocation>
        <location evidence="1">Membrane</location>
        <topology evidence="1">Multi-pass membrane protein</topology>
    </subcellularLocation>
</comment>
<keyword evidence="2 6" id="KW-0812">Transmembrane</keyword>
<dbReference type="Pfam" id="PF20684">
    <property type="entry name" value="Fung_rhodopsin"/>
    <property type="match status" value="1"/>
</dbReference>
<dbReference type="PANTHER" id="PTHR33048:SF146">
    <property type="entry name" value="INTEGRAL MEMBRANE PROTEIN"/>
    <property type="match status" value="1"/>
</dbReference>
<keyword evidence="3 6" id="KW-1133">Transmembrane helix</keyword>
<gene>
    <name evidence="8" type="ORF">OIDMADRAFT_195706</name>
</gene>
<evidence type="ECO:0000313" key="8">
    <source>
        <dbReference type="EMBL" id="KIN03106.1"/>
    </source>
</evidence>
<dbReference type="Proteomes" id="UP000054321">
    <property type="component" value="Unassembled WGS sequence"/>
</dbReference>
<evidence type="ECO:0000259" key="7">
    <source>
        <dbReference type="Pfam" id="PF20684"/>
    </source>
</evidence>
<evidence type="ECO:0000256" key="4">
    <source>
        <dbReference type="ARBA" id="ARBA00023136"/>
    </source>
</evidence>
<keyword evidence="9" id="KW-1185">Reference proteome</keyword>
<feature type="domain" description="Rhodopsin" evidence="7">
    <location>
        <begin position="28"/>
        <end position="274"/>
    </location>
</feature>
<keyword evidence="4 6" id="KW-0472">Membrane</keyword>
<dbReference type="AlphaFoldDB" id="A0A0C3H4P1"/>
<comment type="similarity">
    <text evidence="5">Belongs to the SAT4 family.</text>
</comment>
<protein>
    <recommendedName>
        <fullName evidence="7">Rhodopsin domain-containing protein</fullName>
    </recommendedName>
</protein>
<feature type="transmembrane region" description="Helical" evidence="6">
    <location>
        <begin position="246"/>
        <end position="273"/>
    </location>
</feature>
<dbReference type="EMBL" id="KN832874">
    <property type="protein sequence ID" value="KIN03106.1"/>
    <property type="molecule type" value="Genomic_DNA"/>
</dbReference>
<dbReference type="InParanoid" id="A0A0C3H4P1"/>
<sequence length="275" mass="30607">MVSQEVSYDVNFRTLIICLVLGIIFSGARTVTRWTKDHSIAAEDYLCWFATAAYITLIALYFSILRIIYTVTAVAAGEVLPTASFVPDGNRMMRCLFTIQLLFWTTLYCVKISLLCLFRRLTLGLPVYERVWLGVLAFTVLSYIGSIISELTSCKPLRTYFFIGQCVSYQDARAEAASLYFSLAVDLLTDLLIMAIPVRLLWNLQITRTEKISVALAMCVGVITMVCAIVRASSLGVFASAGQIPISWLVLWACIEGFVAIVVNCLPAFAIILRK</sequence>
<dbReference type="InterPro" id="IPR049326">
    <property type="entry name" value="Rhodopsin_dom_fungi"/>
</dbReference>
<evidence type="ECO:0000256" key="1">
    <source>
        <dbReference type="ARBA" id="ARBA00004141"/>
    </source>
</evidence>